<comment type="caution">
    <text evidence="1">The sequence shown here is derived from an EMBL/GenBank/DDBJ whole genome shotgun (WGS) entry which is preliminary data.</text>
</comment>
<organism evidence="1 2">
    <name type="scientific">Prevotella heparinolytica</name>
    <dbReference type="NCBI Taxonomy" id="28113"/>
    <lineage>
        <taxon>Bacteria</taxon>
        <taxon>Pseudomonadati</taxon>
        <taxon>Bacteroidota</taxon>
        <taxon>Bacteroidia</taxon>
        <taxon>Bacteroidales</taxon>
        <taxon>Bacteroidaceae</taxon>
        <taxon>Bacteroides</taxon>
    </lineage>
</organism>
<reference evidence="1 2" key="1">
    <citation type="submission" date="2019-03" db="EMBL/GenBank/DDBJ databases">
        <title>Genomic Encyclopedia of Type Strains, Phase IV (KMG-IV): sequencing the most valuable type-strain genomes for metagenomic binning, comparative biology and taxonomic classification.</title>
        <authorList>
            <person name="Goeker M."/>
        </authorList>
    </citation>
    <scope>NUCLEOTIDE SEQUENCE [LARGE SCALE GENOMIC DNA]</scope>
    <source>
        <strain evidence="1 2">DSM 23917</strain>
    </source>
</reference>
<protein>
    <submittedName>
        <fullName evidence="1">Uncharacterized protein</fullName>
    </submittedName>
</protein>
<dbReference type="RefSeq" id="WP_131927566.1">
    <property type="nucleotide sequence ID" value="NZ_SLXB01000043.1"/>
</dbReference>
<name>A0A4R2LZS9_9BACE</name>
<dbReference type="Proteomes" id="UP000295600">
    <property type="component" value="Unassembled WGS sequence"/>
</dbReference>
<accession>A0A4R2LZS9</accession>
<dbReference type="AlphaFoldDB" id="A0A4R2LZS9"/>
<evidence type="ECO:0000313" key="1">
    <source>
        <dbReference type="EMBL" id="TCO86213.1"/>
    </source>
</evidence>
<sequence length="80" mass="9073">MEGSHSLFGFIWQIAAATGWSVHHILWKLPYPTLLLMLSDAPRWVKGGRKNKRAGIPGRNARRASDTAALFRAQMERKNE</sequence>
<dbReference type="EMBL" id="SLXB01000043">
    <property type="protein sequence ID" value="TCO86213.1"/>
    <property type="molecule type" value="Genomic_DNA"/>
</dbReference>
<gene>
    <name evidence="1" type="ORF">EV202_1433</name>
</gene>
<evidence type="ECO:0000313" key="2">
    <source>
        <dbReference type="Proteomes" id="UP000295600"/>
    </source>
</evidence>
<proteinExistence type="predicted"/>